<feature type="region of interest" description="Disordered" evidence="1">
    <location>
        <begin position="1"/>
        <end position="23"/>
    </location>
</feature>
<proteinExistence type="predicted"/>
<dbReference type="InterPro" id="IPR036520">
    <property type="entry name" value="UPF0759_sf"/>
</dbReference>
<dbReference type="PANTHER" id="PTHR30348">
    <property type="entry name" value="UNCHARACTERIZED PROTEIN YECE"/>
    <property type="match status" value="1"/>
</dbReference>
<keyword evidence="3" id="KW-1185">Reference proteome</keyword>
<name>A0ABW0NIL6_9BURK</name>
<dbReference type="Gene3D" id="3.20.20.410">
    <property type="entry name" value="Protein of unknown function UPF0759"/>
    <property type="match status" value="1"/>
</dbReference>
<dbReference type="EMBL" id="JBHSMF010000010">
    <property type="protein sequence ID" value="MFC5499900.1"/>
    <property type="molecule type" value="Genomic_DNA"/>
</dbReference>
<accession>A0ABW0NIL6</accession>
<dbReference type="Pfam" id="PF01904">
    <property type="entry name" value="DUF72"/>
    <property type="match status" value="1"/>
</dbReference>
<gene>
    <name evidence="2" type="ORF">ACFPOE_20325</name>
</gene>
<dbReference type="InterPro" id="IPR002763">
    <property type="entry name" value="DUF72"/>
</dbReference>
<dbReference type="PANTHER" id="PTHR30348:SF4">
    <property type="entry name" value="DUF72 DOMAIN-CONTAINING PROTEIN"/>
    <property type="match status" value="1"/>
</dbReference>
<protein>
    <submittedName>
        <fullName evidence="2">DUF72 domain-containing protein</fullName>
    </submittedName>
</protein>
<evidence type="ECO:0000256" key="1">
    <source>
        <dbReference type="SAM" id="MobiDB-lite"/>
    </source>
</evidence>
<sequence length="347" mass="36897">MDLFDDQGPAPAPALTPRPRPSQSRIEAAVCAPDLIALGAALPAGLHLGTSSWSFPGWRGLVWRGDHSESSLSRTGLTAYSGHPLLRCVSLDRSFYRPLTASQYAAYAGQVPDHFRFVVKAPSLVCDALVRGKAGRGLQDNPAFLDPVPAAAEFVQPALDGLGPKIGALVFQLSPLPPAWLARLDEVLERLAAMLAALPALQPVAPGAVVAVEVRNPEFLTPAFAAILKAAGATYCLGLHPRMPPVDEQLPMLRALWPAPLVCRWSLNGRHGAYGYEDAKGLYEPFDRLQDPDPATRKTLARVIAATTGAALPVYITVNNKAEGSAPLSVLELARAVHEIGAPEPET</sequence>
<dbReference type="SUPFAM" id="SSF117396">
    <property type="entry name" value="TM1631-like"/>
    <property type="match status" value="1"/>
</dbReference>
<organism evidence="2 3">
    <name type="scientific">Caenimonas terrae</name>
    <dbReference type="NCBI Taxonomy" id="696074"/>
    <lineage>
        <taxon>Bacteria</taxon>
        <taxon>Pseudomonadati</taxon>
        <taxon>Pseudomonadota</taxon>
        <taxon>Betaproteobacteria</taxon>
        <taxon>Burkholderiales</taxon>
        <taxon>Comamonadaceae</taxon>
        <taxon>Caenimonas</taxon>
    </lineage>
</organism>
<dbReference type="RefSeq" id="WP_376852148.1">
    <property type="nucleotide sequence ID" value="NZ_JBHSMF010000010.1"/>
</dbReference>
<dbReference type="Proteomes" id="UP001596037">
    <property type="component" value="Unassembled WGS sequence"/>
</dbReference>
<comment type="caution">
    <text evidence="2">The sequence shown here is derived from an EMBL/GenBank/DDBJ whole genome shotgun (WGS) entry which is preliminary data.</text>
</comment>
<feature type="compositionally biased region" description="Pro residues" evidence="1">
    <location>
        <begin position="10"/>
        <end position="20"/>
    </location>
</feature>
<evidence type="ECO:0000313" key="2">
    <source>
        <dbReference type="EMBL" id="MFC5499900.1"/>
    </source>
</evidence>
<reference evidence="3" key="1">
    <citation type="journal article" date="2019" name="Int. J. Syst. Evol. Microbiol.">
        <title>The Global Catalogue of Microorganisms (GCM) 10K type strain sequencing project: providing services to taxonomists for standard genome sequencing and annotation.</title>
        <authorList>
            <consortium name="The Broad Institute Genomics Platform"/>
            <consortium name="The Broad Institute Genome Sequencing Center for Infectious Disease"/>
            <person name="Wu L."/>
            <person name="Ma J."/>
        </authorList>
    </citation>
    <scope>NUCLEOTIDE SEQUENCE [LARGE SCALE GENOMIC DNA]</scope>
    <source>
        <strain evidence="3">CCUG 57401</strain>
    </source>
</reference>
<evidence type="ECO:0000313" key="3">
    <source>
        <dbReference type="Proteomes" id="UP001596037"/>
    </source>
</evidence>